<protein>
    <submittedName>
        <fullName evidence="3">Putative conserved secreted protein</fullName>
    </submittedName>
</protein>
<name>A0A1Q3FNH6_CULTA</name>
<proteinExistence type="predicted"/>
<evidence type="ECO:0000313" key="3">
    <source>
        <dbReference type="EMBL" id="JAV29150.1"/>
    </source>
</evidence>
<feature type="chain" id="PRO_5012591697" evidence="2">
    <location>
        <begin position="19"/>
        <end position="200"/>
    </location>
</feature>
<organism evidence="3">
    <name type="scientific">Culex tarsalis</name>
    <name type="common">Encephalitis mosquito</name>
    <dbReference type="NCBI Taxonomy" id="7177"/>
    <lineage>
        <taxon>Eukaryota</taxon>
        <taxon>Metazoa</taxon>
        <taxon>Ecdysozoa</taxon>
        <taxon>Arthropoda</taxon>
        <taxon>Hexapoda</taxon>
        <taxon>Insecta</taxon>
        <taxon>Pterygota</taxon>
        <taxon>Neoptera</taxon>
        <taxon>Endopterygota</taxon>
        <taxon>Diptera</taxon>
        <taxon>Nematocera</taxon>
        <taxon>Culicoidea</taxon>
        <taxon>Culicidae</taxon>
        <taxon>Culicinae</taxon>
        <taxon>Culicini</taxon>
        <taxon>Culex</taxon>
        <taxon>Culex</taxon>
    </lineage>
</organism>
<dbReference type="EMBL" id="GFDL01005895">
    <property type="protein sequence ID" value="JAV29150.1"/>
    <property type="molecule type" value="Transcribed_RNA"/>
</dbReference>
<evidence type="ECO:0000256" key="1">
    <source>
        <dbReference type="SAM" id="MobiDB-lite"/>
    </source>
</evidence>
<accession>A0A1Q3FNH6</accession>
<feature type="region of interest" description="Disordered" evidence="1">
    <location>
        <begin position="71"/>
        <end position="140"/>
    </location>
</feature>
<feature type="region of interest" description="Disordered" evidence="1">
    <location>
        <begin position="165"/>
        <end position="187"/>
    </location>
</feature>
<feature type="compositionally biased region" description="Polar residues" evidence="1">
    <location>
        <begin position="72"/>
        <end position="93"/>
    </location>
</feature>
<feature type="compositionally biased region" description="Low complexity" evidence="1">
    <location>
        <begin position="105"/>
        <end position="120"/>
    </location>
</feature>
<keyword evidence="2" id="KW-0732">Signal</keyword>
<feature type="compositionally biased region" description="Low complexity" evidence="1">
    <location>
        <begin position="129"/>
        <end position="140"/>
    </location>
</feature>
<dbReference type="AlphaFoldDB" id="A0A1Q3FNH6"/>
<reference evidence="3" key="1">
    <citation type="submission" date="2017-01" db="EMBL/GenBank/DDBJ databases">
        <title>A deep insight into the sialotranscriptome of adult male and female Cluex tarsalis mosquitoes.</title>
        <authorList>
            <person name="Ribeiro J.M."/>
            <person name="Moreira F."/>
            <person name="Bernard K.A."/>
            <person name="Calvo E."/>
        </authorList>
    </citation>
    <scope>NUCLEOTIDE SEQUENCE</scope>
    <source>
        <strain evidence="3">Kern County</strain>
        <tissue evidence="3">Salivary glands</tissue>
    </source>
</reference>
<feature type="signal peptide" evidence="2">
    <location>
        <begin position="1"/>
        <end position="18"/>
    </location>
</feature>
<sequence length="200" mass="22841">MWRTFGFVALCCLASVLAAPTVHLVKVDESEDIPDYQQLLPTDLPPIVDPVWMTVTMKPLVKTTIVEPLNPQYPQTSEQPVQPDHGTSYQQPIAPTWQPSPQSPPATYYPYYYGAPTDGPRTSLPNLSQSPQQPFPQQHQQQYPYNVMPQFQYHYQSYPQLSWKPAVQPQQHPQPHATPQRPCGGAQQAYQQHLYLQRGY</sequence>
<evidence type="ECO:0000256" key="2">
    <source>
        <dbReference type="SAM" id="SignalP"/>
    </source>
</evidence>